<proteinExistence type="predicted"/>
<protein>
    <recommendedName>
        <fullName evidence="9">Ascorbate-specific PTS system EIIA component</fullName>
    </recommendedName>
    <alternativeName>
        <fullName evidence="10">Ascorbate-specific phosphotransferase enzyme IIA component</fullName>
    </alternativeName>
</protein>
<dbReference type="SUPFAM" id="SSF55804">
    <property type="entry name" value="Phoshotransferase/anion transport protein"/>
    <property type="match status" value="1"/>
</dbReference>
<dbReference type="GO" id="GO:0016301">
    <property type="term" value="F:kinase activity"/>
    <property type="evidence" value="ECO:0007669"/>
    <property type="project" value="UniProtKB-KW"/>
</dbReference>
<dbReference type="PROSITE" id="PS51094">
    <property type="entry name" value="PTS_EIIA_TYPE_2"/>
    <property type="match status" value="1"/>
</dbReference>
<evidence type="ECO:0000256" key="2">
    <source>
        <dbReference type="ARBA" id="ARBA00022448"/>
    </source>
</evidence>
<dbReference type="GO" id="GO:0005737">
    <property type="term" value="C:cytoplasm"/>
    <property type="evidence" value="ECO:0007669"/>
    <property type="project" value="UniProtKB-SubCell"/>
</dbReference>
<dbReference type="GO" id="GO:0009401">
    <property type="term" value="P:phosphoenolpyruvate-dependent sugar phosphotransferase system"/>
    <property type="evidence" value="ECO:0007669"/>
    <property type="project" value="UniProtKB-KW"/>
</dbReference>
<evidence type="ECO:0000256" key="8">
    <source>
        <dbReference type="ARBA" id="ARBA00037387"/>
    </source>
</evidence>
<comment type="subcellular location">
    <subcellularLocation>
        <location evidence="1">Cytoplasm</location>
    </subcellularLocation>
</comment>
<dbReference type="Proteomes" id="UP000054874">
    <property type="component" value="Unassembled WGS sequence"/>
</dbReference>
<keyword evidence="5" id="KW-0808">Transferase</keyword>
<evidence type="ECO:0000256" key="3">
    <source>
        <dbReference type="ARBA" id="ARBA00022490"/>
    </source>
</evidence>
<keyword evidence="3" id="KW-0963">Cytoplasm</keyword>
<dbReference type="Pfam" id="PF00359">
    <property type="entry name" value="PTS_EIIA_2"/>
    <property type="match status" value="1"/>
</dbReference>
<evidence type="ECO:0000313" key="13">
    <source>
        <dbReference type="Proteomes" id="UP000054874"/>
    </source>
</evidence>
<organism evidence="12 13">
    <name type="scientific">Acetivibrio ethanolgignens</name>
    <dbReference type="NCBI Taxonomy" id="290052"/>
    <lineage>
        <taxon>Bacteria</taxon>
        <taxon>Bacillati</taxon>
        <taxon>Bacillota</taxon>
        <taxon>Clostridia</taxon>
        <taxon>Eubacteriales</taxon>
        <taxon>Oscillospiraceae</taxon>
        <taxon>Acetivibrio</taxon>
    </lineage>
</organism>
<dbReference type="AlphaFoldDB" id="A0A0V8QDI4"/>
<dbReference type="STRING" id="290052.ASU35_13230"/>
<feature type="domain" description="PTS EIIA type-2" evidence="11">
    <location>
        <begin position="4"/>
        <end position="149"/>
    </location>
</feature>
<dbReference type="PANTHER" id="PTHR36203">
    <property type="entry name" value="ASCORBATE-SPECIFIC PTS SYSTEM EIIA COMPONENT"/>
    <property type="match status" value="1"/>
</dbReference>
<dbReference type="InterPro" id="IPR016152">
    <property type="entry name" value="PTrfase/Anion_transptr"/>
</dbReference>
<sequence length="151" mass="17206">MLKEFVMKKHYKFAESAVDWKEAIRMSCEPLELDGTVDAGYKEALVHCVEEYGPYIVIMPKVAMPHSQEGAKGVHKTAISFMKLDKPVSFEPGNPEMDAQLFFTLASCNSSEHLNNMSRLSEMLMNEELIEQLLEAESEEDLLRLQKEYLG</sequence>
<evidence type="ECO:0000256" key="5">
    <source>
        <dbReference type="ARBA" id="ARBA00022679"/>
    </source>
</evidence>
<dbReference type="Gene3D" id="3.40.930.10">
    <property type="entry name" value="Mannitol-specific EII, Chain A"/>
    <property type="match status" value="1"/>
</dbReference>
<keyword evidence="7" id="KW-0418">Kinase</keyword>
<evidence type="ECO:0000256" key="10">
    <source>
        <dbReference type="ARBA" id="ARBA00042072"/>
    </source>
</evidence>
<evidence type="ECO:0000256" key="1">
    <source>
        <dbReference type="ARBA" id="ARBA00004496"/>
    </source>
</evidence>
<keyword evidence="4" id="KW-0597">Phosphoprotein</keyword>
<dbReference type="InterPro" id="IPR002178">
    <property type="entry name" value="PTS_EIIA_type-2_dom"/>
</dbReference>
<evidence type="ECO:0000313" key="12">
    <source>
        <dbReference type="EMBL" id="KSV58310.1"/>
    </source>
</evidence>
<keyword evidence="2" id="KW-0813">Transport</keyword>
<dbReference type="PANTHER" id="PTHR36203:SF1">
    <property type="entry name" value="ASCORBATE-SPECIFIC PTS SYSTEM EIIA COMPONENT"/>
    <property type="match status" value="1"/>
</dbReference>
<comment type="function">
    <text evidence="8">The phosphoenolpyruvate-dependent sugar phosphotransferase system (sugar PTS), a major carbohydrate active transport system, catalyzes the phosphorylation of incoming sugar substrates concomitantly with their translocation across the cell membrane. The enzyme II UlaABC PTS system is involved in ascorbate transport.</text>
</comment>
<keyword evidence="12" id="KW-0762">Sugar transport</keyword>
<evidence type="ECO:0000259" key="11">
    <source>
        <dbReference type="PROSITE" id="PS51094"/>
    </source>
</evidence>
<keyword evidence="13" id="KW-1185">Reference proteome</keyword>
<dbReference type="CDD" id="cd00211">
    <property type="entry name" value="PTS_IIA_fru"/>
    <property type="match status" value="1"/>
</dbReference>
<keyword evidence="6" id="KW-0598">Phosphotransferase system</keyword>
<gene>
    <name evidence="12" type="ORF">ASU35_13230</name>
</gene>
<evidence type="ECO:0000256" key="4">
    <source>
        <dbReference type="ARBA" id="ARBA00022553"/>
    </source>
</evidence>
<evidence type="ECO:0000256" key="6">
    <source>
        <dbReference type="ARBA" id="ARBA00022683"/>
    </source>
</evidence>
<name>A0A0V8QDI4_9FIRM</name>
<evidence type="ECO:0000256" key="9">
    <source>
        <dbReference type="ARBA" id="ARBA00041175"/>
    </source>
</evidence>
<accession>A0A0V8QDI4</accession>
<evidence type="ECO:0000256" key="7">
    <source>
        <dbReference type="ARBA" id="ARBA00022777"/>
    </source>
</evidence>
<dbReference type="RefSeq" id="WP_058353463.1">
    <property type="nucleotide sequence ID" value="NZ_CABMMD010000176.1"/>
</dbReference>
<reference evidence="12 13" key="1">
    <citation type="submission" date="2015-11" db="EMBL/GenBank/DDBJ databases">
        <title>Butyribacter intestini gen. nov., sp. nov., a butyric acid-producing bacterium of the family Lachnospiraceae isolated from the human faeces.</title>
        <authorList>
            <person name="Zou Y."/>
            <person name="Xue W."/>
            <person name="Luo G."/>
            <person name="Lv M."/>
        </authorList>
    </citation>
    <scope>NUCLEOTIDE SEQUENCE [LARGE SCALE GENOMIC DNA]</scope>
    <source>
        <strain evidence="12 13">ACET-33324</strain>
    </source>
</reference>
<dbReference type="OrthoDB" id="369398at2"/>
<comment type="caution">
    <text evidence="12">The sequence shown here is derived from an EMBL/GenBank/DDBJ whole genome shotgun (WGS) entry which is preliminary data.</text>
</comment>
<dbReference type="InterPro" id="IPR051351">
    <property type="entry name" value="Ascorbate-PTS_EIIA_comp"/>
</dbReference>
<dbReference type="EMBL" id="LNAM01000176">
    <property type="protein sequence ID" value="KSV58310.1"/>
    <property type="molecule type" value="Genomic_DNA"/>
</dbReference>